<keyword evidence="1" id="KW-0695">RNA-directed DNA polymerase</keyword>
<dbReference type="GO" id="GO:0003964">
    <property type="term" value="F:RNA-directed DNA polymerase activity"/>
    <property type="evidence" value="ECO:0007669"/>
    <property type="project" value="UniProtKB-KW"/>
</dbReference>
<sequence>LEAFLDSDYAGATGDRKSTTSGCQFIGTLDSEPIVRLWV</sequence>
<dbReference type="AlphaFoldDB" id="A0A699RL75"/>
<feature type="non-terminal residue" evidence="1">
    <location>
        <position position="1"/>
    </location>
</feature>
<proteinExistence type="predicted"/>
<organism evidence="1">
    <name type="scientific">Tanacetum cinerariifolium</name>
    <name type="common">Dalmatian daisy</name>
    <name type="synonym">Chrysanthemum cinerariifolium</name>
    <dbReference type="NCBI Taxonomy" id="118510"/>
    <lineage>
        <taxon>Eukaryota</taxon>
        <taxon>Viridiplantae</taxon>
        <taxon>Streptophyta</taxon>
        <taxon>Embryophyta</taxon>
        <taxon>Tracheophyta</taxon>
        <taxon>Spermatophyta</taxon>
        <taxon>Magnoliopsida</taxon>
        <taxon>eudicotyledons</taxon>
        <taxon>Gunneridae</taxon>
        <taxon>Pentapetalae</taxon>
        <taxon>asterids</taxon>
        <taxon>campanulids</taxon>
        <taxon>Asterales</taxon>
        <taxon>Asteraceae</taxon>
        <taxon>Asteroideae</taxon>
        <taxon>Anthemideae</taxon>
        <taxon>Anthemidinae</taxon>
        <taxon>Tanacetum</taxon>
    </lineage>
</organism>
<gene>
    <name evidence="1" type="ORF">Tci_858356</name>
</gene>
<reference evidence="1" key="1">
    <citation type="journal article" date="2019" name="Sci. Rep.">
        <title>Draft genome of Tanacetum cinerariifolium, the natural source of mosquito coil.</title>
        <authorList>
            <person name="Yamashiro T."/>
            <person name="Shiraishi A."/>
            <person name="Satake H."/>
            <person name="Nakayama K."/>
        </authorList>
    </citation>
    <scope>NUCLEOTIDE SEQUENCE</scope>
</reference>
<evidence type="ECO:0000313" key="1">
    <source>
        <dbReference type="EMBL" id="GFC86386.1"/>
    </source>
</evidence>
<keyword evidence="1" id="KW-0808">Transferase</keyword>
<accession>A0A699RL75</accession>
<name>A0A699RL75_TANCI</name>
<keyword evidence="1" id="KW-0548">Nucleotidyltransferase</keyword>
<protein>
    <submittedName>
        <fullName evidence="1">Ribonuclease H-like domain, reverse transcriptase, RNA-dependent DNA polymerase</fullName>
    </submittedName>
</protein>
<dbReference type="EMBL" id="BKCJ011104850">
    <property type="protein sequence ID" value="GFC86386.1"/>
    <property type="molecule type" value="Genomic_DNA"/>
</dbReference>
<comment type="caution">
    <text evidence="1">The sequence shown here is derived from an EMBL/GenBank/DDBJ whole genome shotgun (WGS) entry which is preliminary data.</text>
</comment>